<dbReference type="EMBL" id="JBEUSY010000367">
    <property type="protein sequence ID" value="KAL1236669.1"/>
    <property type="molecule type" value="Genomic_DNA"/>
</dbReference>
<sequence>MNSVPEGERTAFTSPSWAISIFNCWRIMSYRRIQPRCWYFDGSFSASHVGSCGATEVPQLQTECLLTVSNLSCAWCSAACHGTSDPMRCLEKDEAKAKCPLRWTEIRSLDVSVVARWTVECADPAKSGPFLICHLNLYLLVASVTDVSTSVSSMFESRIDRYELSISSFGNLALLITHTPASAAIP</sequence>
<comment type="caution">
    <text evidence="1">The sequence shown here is derived from an EMBL/GenBank/DDBJ whole genome shotgun (WGS) entry which is preliminary data.</text>
</comment>
<evidence type="ECO:0000313" key="2">
    <source>
        <dbReference type="Proteomes" id="UP001558632"/>
    </source>
</evidence>
<gene>
    <name evidence="1" type="ORF">TSPI_08195</name>
</gene>
<name>A0ABR3KEZ7_TRISP</name>
<dbReference type="Proteomes" id="UP001558632">
    <property type="component" value="Unassembled WGS sequence"/>
</dbReference>
<reference evidence="1 2" key="1">
    <citation type="submission" date="2024-07" db="EMBL/GenBank/DDBJ databases">
        <title>Enhanced genomic and transcriptomic resources for Trichinella pseudospiralis and T. spiralis underpin the discovery of pronounced molecular differences between stages and species.</title>
        <authorList>
            <person name="Pasi K.K."/>
            <person name="La Rosa G."/>
            <person name="Gomez-Morales M.A."/>
            <person name="Tosini F."/>
            <person name="Sumanam S."/>
            <person name="Young N.D."/>
            <person name="Chang B.C."/>
            <person name="Robin G.B."/>
        </authorList>
    </citation>
    <scope>NUCLEOTIDE SEQUENCE [LARGE SCALE GENOMIC DNA]</scope>
    <source>
        <strain evidence="1">ISS534</strain>
    </source>
</reference>
<proteinExistence type="predicted"/>
<accession>A0ABR3KEZ7</accession>
<protein>
    <submittedName>
        <fullName evidence="1">Protein wech</fullName>
    </submittedName>
</protein>
<keyword evidence="2" id="KW-1185">Reference proteome</keyword>
<evidence type="ECO:0000313" key="1">
    <source>
        <dbReference type="EMBL" id="KAL1236669.1"/>
    </source>
</evidence>
<organism evidence="1 2">
    <name type="scientific">Trichinella spiralis</name>
    <name type="common">Trichina worm</name>
    <dbReference type="NCBI Taxonomy" id="6334"/>
    <lineage>
        <taxon>Eukaryota</taxon>
        <taxon>Metazoa</taxon>
        <taxon>Ecdysozoa</taxon>
        <taxon>Nematoda</taxon>
        <taxon>Enoplea</taxon>
        <taxon>Dorylaimia</taxon>
        <taxon>Trichinellida</taxon>
        <taxon>Trichinellidae</taxon>
        <taxon>Trichinella</taxon>
    </lineage>
</organism>